<proteinExistence type="predicted"/>
<dbReference type="EMBL" id="JQ844231">
    <property type="protein sequence ID" value="AGS53399.1"/>
    <property type="molecule type" value="Genomic_DNA"/>
</dbReference>
<evidence type="ECO:0008006" key="2">
    <source>
        <dbReference type="Google" id="ProtNLM"/>
    </source>
</evidence>
<evidence type="ECO:0000313" key="1">
    <source>
        <dbReference type="EMBL" id="AGS53399.1"/>
    </source>
</evidence>
<dbReference type="Gene3D" id="3.40.50.360">
    <property type="match status" value="1"/>
</dbReference>
<name>A0A806KR22_9BACT</name>
<reference evidence="1" key="1">
    <citation type="submission" date="2012-03" db="EMBL/GenBank/DDBJ databases">
        <title>Functional metagenomics reveals considerable lignocellulase gene clusters in the gut microbiome of a wood-feeding higher termite.</title>
        <authorList>
            <person name="Liu N."/>
        </authorList>
    </citation>
    <scope>NUCLEOTIDE SEQUENCE</scope>
</reference>
<protein>
    <recommendedName>
        <fullName evidence="2">Iron-sulfur flavoprotein</fullName>
    </recommendedName>
</protein>
<accession>A0A806KR22</accession>
<organism evidence="1">
    <name type="scientific">uncultured bacterium contig00018</name>
    <dbReference type="NCBI Taxonomy" id="1181509"/>
    <lineage>
        <taxon>Bacteria</taxon>
        <taxon>environmental samples</taxon>
    </lineage>
</organism>
<sequence length="160" mass="18506">MNILIHDLKNFNESIILKDNQNKTTVISENDKIRPCVCCYGCWIKTPGRCVIKDGYDNMGELLSRCEQLIIVSECCYGGYSPFVKNVLDRSICPYQLPYFAKIKGEIRHPKRYSNNFEVFIHFYGKTTENEKETARMLGSKFLNLSSIDFYDSCEEIKGV</sequence>
<dbReference type="AlphaFoldDB" id="A0A806KR22"/>
<dbReference type="SUPFAM" id="SSF52218">
    <property type="entry name" value="Flavoproteins"/>
    <property type="match status" value="1"/>
</dbReference>
<dbReference type="InterPro" id="IPR029039">
    <property type="entry name" value="Flavoprotein-like_sf"/>
</dbReference>